<name>A0A2T0NC62_9ACTN</name>
<reference evidence="1 2" key="1">
    <citation type="submission" date="2018-03" db="EMBL/GenBank/DDBJ databases">
        <title>Genomic Encyclopedia of Type Strains, Phase III (KMG-III): the genomes of soil and plant-associated and newly described type strains.</title>
        <authorList>
            <person name="Whitman W."/>
        </authorList>
    </citation>
    <scope>NUCLEOTIDE SEQUENCE [LARGE SCALE GENOMIC DNA]</scope>
    <source>
        <strain evidence="1 2">CGMCC 4.7104</strain>
    </source>
</reference>
<organism evidence="1 2">
    <name type="scientific">Nonomuraea fuscirosea</name>
    <dbReference type="NCBI Taxonomy" id="1291556"/>
    <lineage>
        <taxon>Bacteria</taxon>
        <taxon>Bacillati</taxon>
        <taxon>Actinomycetota</taxon>
        <taxon>Actinomycetes</taxon>
        <taxon>Streptosporangiales</taxon>
        <taxon>Streptosporangiaceae</taxon>
        <taxon>Nonomuraea</taxon>
    </lineage>
</organism>
<sequence length="29" mass="3036">MFEEVTGPGRVAQMACWTTRPATTVPGAA</sequence>
<dbReference type="EMBL" id="PVNG01000001">
    <property type="protein sequence ID" value="PRX70599.1"/>
    <property type="molecule type" value="Genomic_DNA"/>
</dbReference>
<comment type="caution">
    <text evidence="1">The sequence shown here is derived from an EMBL/GenBank/DDBJ whole genome shotgun (WGS) entry which is preliminary data.</text>
</comment>
<proteinExistence type="predicted"/>
<evidence type="ECO:0000313" key="1">
    <source>
        <dbReference type="EMBL" id="PRX70599.1"/>
    </source>
</evidence>
<keyword evidence="2" id="KW-1185">Reference proteome</keyword>
<protein>
    <submittedName>
        <fullName evidence="1">Uncharacterized protein</fullName>
    </submittedName>
</protein>
<gene>
    <name evidence="1" type="ORF">B0I32_101694</name>
</gene>
<accession>A0A2T0NC62</accession>
<dbReference type="Proteomes" id="UP000238312">
    <property type="component" value="Unassembled WGS sequence"/>
</dbReference>
<evidence type="ECO:0000313" key="2">
    <source>
        <dbReference type="Proteomes" id="UP000238312"/>
    </source>
</evidence>
<dbReference type="AlphaFoldDB" id="A0A2T0NC62"/>